<dbReference type="Pfam" id="PF01585">
    <property type="entry name" value="G-patch"/>
    <property type="match status" value="1"/>
</dbReference>
<reference evidence="11 12" key="1">
    <citation type="journal article" date="2023" name="bioRxiv">
        <title>Genome report: Whole genome sequence and annotation of Penstemon davidsonii.</title>
        <authorList>
            <person name="Ostevik K.L."/>
            <person name="Alabady M."/>
            <person name="Zhang M."/>
            <person name="Rausher M.D."/>
        </authorList>
    </citation>
    <scope>NUCLEOTIDE SEQUENCE [LARGE SCALE GENOMIC DNA]</scope>
    <source>
        <strain evidence="11">DNT005</strain>
        <tissue evidence="11">Whole leaf</tissue>
    </source>
</reference>
<evidence type="ECO:0000256" key="5">
    <source>
        <dbReference type="ARBA" id="ARBA00023187"/>
    </source>
</evidence>
<feature type="compositionally biased region" description="Polar residues" evidence="7">
    <location>
        <begin position="241"/>
        <end position="253"/>
    </location>
</feature>
<feature type="region of interest" description="Disordered" evidence="7">
    <location>
        <begin position="196"/>
        <end position="306"/>
    </location>
</feature>
<keyword evidence="5" id="KW-0508">mRNA splicing</keyword>
<feature type="domain" description="SURP motif" evidence="8">
    <location>
        <begin position="146"/>
        <end position="189"/>
    </location>
</feature>
<evidence type="ECO:0000259" key="10">
    <source>
        <dbReference type="PROSITE" id="PS50888"/>
    </source>
</evidence>
<dbReference type="PANTHER" id="PTHR23340:SF0">
    <property type="entry name" value="SURP AND G-PATCH DOMAIN-CONTAINING PROTEIN 1 ISOFORM X1"/>
    <property type="match status" value="1"/>
</dbReference>
<feature type="domain" description="G-patch" evidence="9">
    <location>
        <begin position="345"/>
        <end position="392"/>
    </location>
</feature>
<name>A0ABR0DHH3_9LAMI</name>
<evidence type="ECO:0000259" key="8">
    <source>
        <dbReference type="PROSITE" id="PS50128"/>
    </source>
</evidence>
<comment type="subcellular location">
    <subcellularLocation>
        <location evidence="1">Nucleus</location>
    </subcellularLocation>
</comment>
<dbReference type="InterPro" id="IPR000467">
    <property type="entry name" value="G_patch_dom"/>
</dbReference>
<dbReference type="InterPro" id="IPR036638">
    <property type="entry name" value="HLH_DNA-bd_sf"/>
</dbReference>
<dbReference type="SUPFAM" id="SSF47459">
    <property type="entry name" value="HLH, helix-loop-helix DNA-binding domain"/>
    <property type="match status" value="1"/>
</dbReference>
<dbReference type="EMBL" id="JAYDYQ010001088">
    <property type="protein sequence ID" value="KAK4488642.1"/>
    <property type="molecule type" value="Genomic_DNA"/>
</dbReference>
<dbReference type="Proteomes" id="UP001291926">
    <property type="component" value="Unassembled WGS sequence"/>
</dbReference>
<evidence type="ECO:0000256" key="6">
    <source>
        <dbReference type="ARBA" id="ARBA00023242"/>
    </source>
</evidence>
<keyword evidence="2" id="KW-0507">mRNA processing</keyword>
<dbReference type="SUPFAM" id="SSF109905">
    <property type="entry name" value="Surp module (SWAP domain)"/>
    <property type="match status" value="1"/>
</dbReference>
<dbReference type="InterPro" id="IPR035967">
    <property type="entry name" value="SWAP/Surp_sf"/>
</dbReference>
<organism evidence="11 12">
    <name type="scientific">Penstemon davidsonii</name>
    <dbReference type="NCBI Taxonomy" id="160366"/>
    <lineage>
        <taxon>Eukaryota</taxon>
        <taxon>Viridiplantae</taxon>
        <taxon>Streptophyta</taxon>
        <taxon>Embryophyta</taxon>
        <taxon>Tracheophyta</taxon>
        <taxon>Spermatophyta</taxon>
        <taxon>Magnoliopsida</taxon>
        <taxon>eudicotyledons</taxon>
        <taxon>Gunneridae</taxon>
        <taxon>Pentapetalae</taxon>
        <taxon>asterids</taxon>
        <taxon>lamiids</taxon>
        <taxon>Lamiales</taxon>
        <taxon>Plantaginaceae</taxon>
        <taxon>Cheloneae</taxon>
        <taxon>Penstemon</taxon>
    </lineage>
</organism>
<evidence type="ECO:0000256" key="1">
    <source>
        <dbReference type="ARBA" id="ARBA00004123"/>
    </source>
</evidence>
<accession>A0ABR0DHH3</accession>
<dbReference type="Pfam" id="PF00010">
    <property type="entry name" value="HLH"/>
    <property type="match status" value="1"/>
</dbReference>
<feature type="compositionally biased region" description="Polar residues" evidence="7">
    <location>
        <begin position="200"/>
        <end position="219"/>
    </location>
</feature>
<dbReference type="SMART" id="SM00443">
    <property type="entry name" value="G_patch"/>
    <property type="match status" value="1"/>
</dbReference>
<feature type="compositionally biased region" description="Polar residues" evidence="7">
    <location>
        <begin position="39"/>
        <end position="72"/>
    </location>
</feature>
<evidence type="ECO:0000259" key="9">
    <source>
        <dbReference type="PROSITE" id="PS50174"/>
    </source>
</evidence>
<protein>
    <submittedName>
        <fullName evidence="11">Uncharacterized protein</fullName>
    </submittedName>
</protein>
<dbReference type="Gene3D" id="1.10.10.790">
    <property type="entry name" value="Surp module"/>
    <property type="match status" value="1"/>
</dbReference>
<keyword evidence="12" id="KW-1185">Reference proteome</keyword>
<dbReference type="PROSITE" id="PS50888">
    <property type="entry name" value="BHLH"/>
    <property type="match status" value="1"/>
</dbReference>
<comment type="caution">
    <text evidence="11">The sequence shown here is derived from an EMBL/GenBank/DDBJ whole genome shotgun (WGS) entry which is preliminary data.</text>
</comment>
<evidence type="ECO:0000313" key="12">
    <source>
        <dbReference type="Proteomes" id="UP001291926"/>
    </source>
</evidence>
<dbReference type="SMART" id="SM00353">
    <property type="entry name" value="HLH"/>
    <property type="match status" value="1"/>
</dbReference>
<dbReference type="InterPro" id="IPR000061">
    <property type="entry name" value="Surp"/>
</dbReference>
<evidence type="ECO:0000313" key="11">
    <source>
        <dbReference type="EMBL" id="KAK4488642.1"/>
    </source>
</evidence>
<evidence type="ECO:0000256" key="2">
    <source>
        <dbReference type="ARBA" id="ARBA00022664"/>
    </source>
</evidence>
<evidence type="ECO:0000256" key="7">
    <source>
        <dbReference type="SAM" id="MobiDB-lite"/>
    </source>
</evidence>
<feature type="domain" description="BHLH" evidence="10">
    <location>
        <begin position="710"/>
        <end position="760"/>
    </location>
</feature>
<keyword evidence="6" id="KW-0539">Nucleus</keyword>
<evidence type="ECO:0000256" key="3">
    <source>
        <dbReference type="ARBA" id="ARBA00023015"/>
    </source>
</evidence>
<dbReference type="Gene3D" id="4.10.280.10">
    <property type="entry name" value="Helix-loop-helix DNA-binding domain"/>
    <property type="match status" value="1"/>
</dbReference>
<feature type="compositionally biased region" description="Basic and acidic residues" evidence="7">
    <location>
        <begin position="15"/>
        <end position="37"/>
    </location>
</feature>
<proteinExistence type="predicted"/>
<evidence type="ECO:0000256" key="4">
    <source>
        <dbReference type="ARBA" id="ARBA00023163"/>
    </source>
</evidence>
<dbReference type="InterPro" id="IPR011598">
    <property type="entry name" value="bHLH_dom"/>
</dbReference>
<feature type="region of interest" description="Disordered" evidence="7">
    <location>
        <begin position="1"/>
        <end position="145"/>
    </location>
</feature>
<dbReference type="PROSITE" id="PS50128">
    <property type="entry name" value="SURP"/>
    <property type="match status" value="1"/>
</dbReference>
<sequence length="787" mass="86429">MDKGNPSFFVNDGSFMERFKQLQQEKEKKSEVTEKSRSGSSAFTTSTPKTVISKTTMESKANGSQRKTQSPASGKLAFSLKQKSKLIAPSVKFDEDEDEDEGYAGNSSDDGPVKRQKLGRLDVSDQSLKQFEVAPPPPGDPTVRNAADKLASFVAKNGRHFENITMQKNPGDTPFKFLYDESCSDYKYYLYRRGEEEKALSQTRDSQTSHSGTTSSNLGTGHHPHSKYPNSASAIYEASENRGSTHASSQTSGRYGESSAPSGSDPIAMMEFYMKKAAQEEKSKPPKASKDEMPPPASLQGPMKKGHHMGDYIPLEELEKFMATCNDVSAQKAAKEYADNAKIQADNVGHRLLSKMGWKEGEGLGSSRSGIAAPIMAGDVKKDNLGVGAHAPGQVTTEDDIYDQYKKRMMLGYKHRPNPMTDNNRLARFRSAPSSFFEALLDSAATDNNSSTSSGDESDANIFFSAFMNAPPLDLNQKDNNGIMKQEVIGVESELRPRGTGYESAVIVGGGAVVGSYDVRMESSTNTNQVRLKSSGNTSNLVRQSSSPAGFLNGFSVMGEVGNYKFHNHSEASSSASGLSNHHINFSSAPSSNLRFMPSIPEAGNSPEVNGRLRNDNNTNGREFEASTFPHDSWTESPFNSLKRNREGDLKMFSTFNGLENQNGETRKSSSGLVHHMSLPNNYSEMGASEKVLQFQQDVVPCQIRAKRGFATHPRSIAERVRRTKISEKMKKLQDLFPDMDKQINTAEMLDLAVEFIKDLQKQVKTLTDTRAKCVCPNKPKESSHTT</sequence>
<keyword evidence="4" id="KW-0804">Transcription</keyword>
<dbReference type="InterPro" id="IPR040169">
    <property type="entry name" value="SUGP1/2"/>
</dbReference>
<dbReference type="PANTHER" id="PTHR23340">
    <property type="entry name" value="ARGININE/SERINE RICH SPLICING FACTOR SF4/14"/>
    <property type="match status" value="1"/>
</dbReference>
<feature type="compositionally biased region" description="Basic and acidic residues" evidence="7">
    <location>
        <begin position="273"/>
        <end position="293"/>
    </location>
</feature>
<dbReference type="PROSITE" id="PS50174">
    <property type="entry name" value="G_PATCH"/>
    <property type="match status" value="1"/>
</dbReference>
<dbReference type="Pfam" id="PF01805">
    <property type="entry name" value="Surp"/>
    <property type="match status" value="1"/>
</dbReference>
<dbReference type="SMART" id="SM00648">
    <property type="entry name" value="SWAP"/>
    <property type="match status" value="1"/>
</dbReference>
<keyword evidence="3" id="KW-0805">Transcription regulation</keyword>
<gene>
    <name evidence="11" type="ORF">RD792_004411</name>
</gene>